<protein>
    <submittedName>
        <fullName evidence="1">Uncharacterized protein</fullName>
    </submittedName>
</protein>
<accession>A0A5C2S7V1</accession>
<proteinExistence type="predicted"/>
<evidence type="ECO:0000313" key="1">
    <source>
        <dbReference type="EMBL" id="RPD59913.1"/>
    </source>
</evidence>
<organism evidence="1 2">
    <name type="scientific">Lentinus tigrinus ALCF2SS1-6</name>
    <dbReference type="NCBI Taxonomy" id="1328759"/>
    <lineage>
        <taxon>Eukaryota</taxon>
        <taxon>Fungi</taxon>
        <taxon>Dikarya</taxon>
        <taxon>Basidiomycota</taxon>
        <taxon>Agaricomycotina</taxon>
        <taxon>Agaricomycetes</taxon>
        <taxon>Polyporales</taxon>
        <taxon>Polyporaceae</taxon>
        <taxon>Lentinus</taxon>
    </lineage>
</organism>
<dbReference type="Proteomes" id="UP000313359">
    <property type="component" value="Unassembled WGS sequence"/>
</dbReference>
<dbReference type="EMBL" id="ML122268">
    <property type="protein sequence ID" value="RPD59913.1"/>
    <property type="molecule type" value="Genomic_DNA"/>
</dbReference>
<gene>
    <name evidence="1" type="ORF">L227DRAFT_117802</name>
</gene>
<evidence type="ECO:0000313" key="2">
    <source>
        <dbReference type="Proteomes" id="UP000313359"/>
    </source>
</evidence>
<keyword evidence="2" id="KW-1185">Reference proteome</keyword>
<reference evidence="1" key="1">
    <citation type="journal article" date="2018" name="Genome Biol. Evol.">
        <title>Genomics and development of Lentinus tigrinus, a white-rot wood-decaying mushroom with dimorphic fruiting bodies.</title>
        <authorList>
            <person name="Wu B."/>
            <person name="Xu Z."/>
            <person name="Knudson A."/>
            <person name="Carlson A."/>
            <person name="Chen N."/>
            <person name="Kovaka S."/>
            <person name="LaButti K."/>
            <person name="Lipzen A."/>
            <person name="Pennachio C."/>
            <person name="Riley R."/>
            <person name="Schakwitz W."/>
            <person name="Umezawa K."/>
            <person name="Ohm R.A."/>
            <person name="Grigoriev I.V."/>
            <person name="Nagy L.G."/>
            <person name="Gibbons J."/>
            <person name="Hibbett D."/>
        </authorList>
    </citation>
    <scope>NUCLEOTIDE SEQUENCE [LARGE SCALE GENOMIC DNA]</scope>
    <source>
        <strain evidence="1">ALCF2SS1-6</strain>
    </source>
</reference>
<dbReference type="AlphaFoldDB" id="A0A5C2S7V1"/>
<name>A0A5C2S7V1_9APHY</name>
<sequence>MEAEGPLVRACLPVPSVDAHSRRTSVCRAPRSRKSGLFSGGRAHGACTYYNATKTVDARNSAQPSSDWRPFFHFRLQATYVTRGGSVSGQDRRRQCAHAHHRRGGASRALLSDDTGCASRLELSGAAGGGGGASGGATGYIHTETVCALPATMTERAPVALSAAALLRSADHLCGRVGKGLSDSGSVTIAICQLRLQRSSCKP</sequence>